<dbReference type="GO" id="GO:0009424">
    <property type="term" value="C:bacterial-type flagellum hook"/>
    <property type="evidence" value="ECO:0007669"/>
    <property type="project" value="UniProtKB-UniRule"/>
</dbReference>
<gene>
    <name evidence="8" type="ORF">WL73_05815</name>
</gene>
<dbReference type="Pfam" id="PF07195">
    <property type="entry name" value="FliD_C"/>
    <property type="match status" value="1"/>
</dbReference>
<sequence length="472" mass="46857">MATTSPVSSTDISNVLAQAGQSLIGGATNSTLDVNTLVTTLVNAKTAGQLQTLQNRQAADNTQLSAIGQLKAQLSALQSALTGLSNGTALSSLAATASGTGLTPAITSNSGAVAGSYSVNVTQLATANKLSSAGLTSADTISAGSLSITYGSNPAFNVNVSAGAALSDIATSINSASGNPGVTASVITGSDGQHLVLQSNATGAANTVSVTGTGVNSKLTSGYTTVTAAADAKLTIDGTPVSSASNSVSGALTGVTLNLSQAAVGTTQTVTLSQDTAAATTAINNFATAYTNFVNTAKQLSAYDPTAKSAGPLLGDAMLNTITNSLATALSGGITTGGTTYSLAAIGINLNANGSLTTDPVALANALKTNSSAVSAVFNKTNGIGQKLNSLINSYTQTSGLIDQRTTALNSDLKSVQNQATQLQSYSDQLTKQYNAQFTALNTLMATMANNTRYLTQLFGGQNSAGAMANNK</sequence>
<evidence type="ECO:0000259" key="6">
    <source>
        <dbReference type="Pfam" id="PF02465"/>
    </source>
</evidence>
<dbReference type="GO" id="GO:0009421">
    <property type="term" value="C:bacterial-type flagellum filament cap"/>
    <property type="evidence" value="ECO:0007669"/>
    <property type="project" value="InterPro"/>
</dbReference>
<keyword evidence="8" id="KW-0966">Cell projection</keyword>
<feature type="domain" description="Flagellar hook-associated protein 2 C-terminal" evidence="7">
    <location>
        <begin position="229"/>
        <end position="449"/>
    </location>
</feature>
<dbReference type="InterPro" id="IPR010809">
    <property type="entry name" value="FliD_C"/>
</dbReference>
<keyword evidence="8" id="KW-0282">Flagellum</keyword>
<evidence type="ECO:0000256" key="5">
    <source>
        <dbReference type="RuleBase" id="RU362066"/>
    </source>
</evidence>
<dbReference type="InterPro" id="IPR010810">
    <property type="entry name" value="Flagellin_hook_IN_motif"/>
</dbReference>
<dbReference type="GO" id="GO:0071973">
    <property type="term" value="P:bacterial-type flagellum-dependent cell motility"/>
    <property type="evidence" value="ECO:0007669"/>
    <property type="project" value="TreeGrafter"/>
</dbReference>
<comment type="caution">
    <text evidence="8">The sequence shown here is derived from an EMBL/GenBank/DDBJ whole genome shotgun (WGS) entry which is preliminary data.</text>
</comment>
<proteinExistence type="inferred from homology"/>
<evidence type="ECO:0000256" key="1">
    <source>
        <dbReference type="ARBA" id="ARBA00009764"/>
    </source>
</evidence>
<dbReference type="PANTHER" id="PTHR30288">
    <property type="entry name" value="FLAGELLAR CAP/ASSEMBLY PROTEIN FLID"/>
    <property type="match status" value="1"/>
</dbReference>
<comment type="similarity">
    <text evidence="1 5">Belongs to the FliD family.</text>
</comment>
<keyword evidence="3" id="KW-0175">Coiled coil</keyword>
<keyword evidence="4 5" id="KW-0975">Bacterial flagellum</keyword>
<dbReference type="Pfam" id="PF02465">
    <property type="entry name" value="FliD_N"/>
    <property type="match status" value="1"/>
</dbReference>
<evidence type="ECO:0000259" key="7">
    <source>
        <dbReference type="Pfam" id="PF07195"/>
    </source>
</evidence>
<evidence type="ECO:0000256" key="4">
    <source>
        <dbReference type="ARBA" id="ARBA00023143"/>
    </source>
</evidence>
<keyword evidence="8" id="KW-0969">Cilium</keyword>
<reference evidence="8 9" key="1">
    <citation type="submission" date="2015-11" db="EMBL/GenBank/DDBJ databases">
        <title>Expanding the genomic diversity of Burkholderia species for the development of highly accurate diagnostics.</title>
        <authorList>
            <person name="Sahl J."/>
            <person name="Keim P."/>
            <person name="Wagner D."/>
        </authorList>
    </citation>
    <scope>NUCLEOTIDE SEQUENCE [LARGE SCALE GENOMIC DNA]</scope>
    <source>
        <strain evidence="8 9">MSMB2167WGS</strain>
    </source>
</reference>
<dbReference type="RefSeq" id="WP_059962436.1">
    <property type="nucleotide sequence ID" value="NZ_JAXKSK010000023.1"/>
</dbReference>
<evidence type="ECO:0000313" key="8">
    <source>
        <dbReference type="EMBL" id="KWE09219.1"/>
    </source>
</evidence>
<keyword evidence="5" id="KW-0964">Secreted</keyword>
<dbReference type="PANTHER" id="PTHR30288:SF0">
    <property type="entry name" value="FLAGELLAR HOOK-ASSOCIATED PROTEIN 2"/>
    <property type="match status" value="1"/>
</dbReference>
<dbReference type="InterPro" id="IPR040026">
    <property type="entry name" value="FliD"/>
</dbReference>
<comment type="subcellular location">
    <subcellularLocation>
        <location evidence="5">Secreted</location>
    </subcellularLocation>
    <subcellularLocation>
        <location evidence="5">Bacterial flagellum</location>
    </subcellularLocation>
</comment>
<dbReference type="Proteomes" id="UP000062998">
    <property type="component" value="Unassembled WGS sequence"/>
</dbReference>
<dbReference type="AlphaFoldDB" id="A0A105IYK7"/>
<evidence type="ECO:0000256" key="3">
    <source>
        <dbReference type="ARBA" id="ARBA00023054"/>
    </source>
</evidence>
<comment type="function">
    <text evidence="5">Required for morphogenesis and for the elongation of the flagellar filament by facilitating polymerization of the flagellin monomers at the tip of growing filament. Forms a capping structure, which prevents flagellin subunits (transported through the central channel of the flagellum) from leaking out without polymerization at the distal end.</text>
</comment>
<accession>A0A105IYK7</accession>
<name>A0A105IYK7_9BURK</name>
<organism evidence="8 9">
    <name type="scientific">Burkholderia ubonensis</name>
    <dbReference type="NCBI Taxonomy" id="101571"/>
    <lineage>
        <taxon>Bacteria</taxon>
        <taxon>Pseudomonadati</taxon>
        <taxon>Pseudomonadota</taxon>
        <taxon>Betaproteobacteria</taxon>
        <taxon>Burkholderiales</taxon>
        <taxon>Burkholderiaceae</taxon>
        <taxon>Burkholderia</taxon>
        <taxon>Burkholderia cepacia complex</taxon>
    </lineage>
</organism>
<dbReference type="GO" id="GO:0007155">
    <property type="term" value="P:cell adhesion"/>
    <property type="evidence" value="ECO:0007669"/>
    <property type="project" value="InterPro"/>
</dbReference>
<dbReference type="InterPro" id="IPR003481">
    <property type="entry name" value="FliD_N"/>
</dbReference>
<dbReference type="Pfam" id="PF07196">
    <property type="entry name" value="Flagellin_IN"/>
    <property type="match status" value="1"/>
</dbReference>
<dbReference type="EMBL" id="LPIX01000024">
    <property type="protein sequence ID" value="KWE09219.1"/>
    <property type="molecule type" value="Genomic_DNA"/>
</dbReference>
<evidence type="ECO:0000256" key="2">
    <source>
        <dbReference type="ARBA" id="ARBA00011255"/>
    </source>
</evidence>
<evidence type="ECO:0000313" key="9">
    <source>
        <dbReference type="Proteomes" id="UP000062998"/>
    </source>
</evidence>
<dbReference type="GO" id="GO:0005576">
    <property type="term" value="C:extracellular region"/>
    <property type="evidence" value="ECO:0007669"/>
    <property type="project" value="UniProtKB-SubCell"/>
</dbReference>
<comment type="subunit">
    <text evidence="2 5">Homopentamer.</text>
</comment>
<feature type="domain" description="Flagellar hook-associated protein 2 N-terminal" evidence="6">
    <location>
        <begin position="30"/>
        <end position="127"/>
    </location>
</feature>
<protein>
    <recommendedName>
        <fullName evidence="5">Flagellar hook-associated protein 2</fullName>
        <shortName evidence="5">HAP2</shortName>
    </recommendedName>
    <alternativeName>
        <fullName evidence="5">Flagellar cap protein</fullName>
    </alternativeName>
</protein>
<dbReference type="OrthoDB" id="9034667at2"/>